<dbReference type="InterPro" id="IPR013983">
    <property type="entry name" value="Ald_Fedxn_OxRdtase_N"/>
</dbReference>
<dbReference type="PATRIC" id="fig|55802.8.peg.16"/>
<evidence type="ECO:0000256" key="9">
    <source>
        <dbReference type="ARBA" id="ARBA00049934"/>
    </source>
</evidence>
<evidence type="ECO:0000313" key="12">
    <source>
        <dbReference type="Proteomes" id="UP000066042"/>
    </source>
</evidence>
<evidence type="ECO:0000256" key="6">
    <source>
        <dbReference type="ARBA" id="ARBA00023004"/>
    </source>
</evidence>
<gene>
    <name evidence="11" type="ORF">TBCH5v1_0016</name>
</gene>
<dbReference type="PANTHER" id="PTHR30038">
    <property type="entry name" value="ALDEHYDE FERREDOXIN OXIDOREDUCTASE"/>
    <property type="match status" value="1"/>
</dbReference>
<keyword evidence="4" id="KW-0479">Metal-binding</keyword>
<dbReference type="Gene3D" id="3.60.9.10">
    <property type="entry name" value="Aldehyde ferredoxin oxidoreductase, N-terminal domain"/>
    <property type="match status" value="1"/>
</dbReference>
<evidence type="ECO:0000256" key="7">
    <source>
        <dbReference type="ARBA" id="ARBA00023014"/>
    </source>
</evidence>
<dbReference type="GO" id="GO:0051539">
    <property type="term" value="F:4 iron, 4 sulfur cluster binding"/>
    <property type="evidence" value="ECO:0007669"/>
    <property type="project" value="UniProtKB-KW"/>
</dbReference>
<accession>A0A0S1X888</accession>
<keyword evidence="5 11" id="KW-0560">Oxidoreductase</keyword>
<dbReference type="SUPFAM" id="SSF56228">
    <property type="entry name" value="Aldehyde ferredoxin oxidoreductase, N-terminal domain"/>
    <property type="match status" value="1"/>
</dbReference>
<dbReference type="GO" id="GO:0033726">
    <property type="term" value="F:aldehyde ferredoxin oxidoreductase activity"/>
    <property type="evidence" value="ECO:0007669"/>
    <property type="project" value="UniProtKB-EC"/>
</dbReference>
<dbReference type="GO" id="GO:0046872">
    <property type="term" value="F:metal ion binding"/>
    <property type="evidence" value="ECO:0007669"/>
    <property type="project" value="UniProtKB-KW"/>
</dbReference>
<protein>
    <submittedName>
        <fullName evidence="11">Aldehyde ferredoxin oxidoreductase</fullName>
        <ecNumber evidence="11">1.2.7.5</ecNumber>
    </submittedName>
</protein>
<dbReference type="InterPro" id="IPR013984">
    <property type="entry name" value="Ald_Fedxn_OxRdtase_dom2"/>
</dbReference>
<keyword evidence="8" id="KW-0826">Tungsten</keyword>
<dbReference type="STRING" id="55802.TBCH5v1_0016"/>
<dbReference type="Gene3D" id="1.10.599.10">
    <property type="entry name" value="Aldehyde Ferredoxin Oxidoreductase Protein, subunit A, domain 3"/>
    <property type="match status" value="1"/>
</dbReference>
<evidence type="ECO:0000256" key="8">
    <source>
        <dbReference type="ARBA" id="ARBA00023245"/>
    </source>
</evidence>
<reference evidence="11 12" key="1">
    <citation type="journal article" date="2016" name="Genome Announc.">
        <title>Complete genome sequence of the hyperthermophilic and piezophilic archaeon Thermococcus barophilus Ch5, capable of growth at the expense of hydrogenogenesis from carbon monoxide and formate.</title>
        <authorList>
            <person name="Oger P."/>
            <person name="Sokolova T.G."/>
            <person name="Kozhevnikova D.A."/>
            <person name="Taranov E.A."/>
            <person name="Vannier P."/>
            <person name="Lee H.S."/>
            <person name="Kwon K.K."/>
            <person name="Kang S.G."/>
            <person name="Lee J.H."/>
            <person name="Bonch-Osmolovskaya E.A."/>
            <person name="Lebedinsky A.V."/>
        </authorList>
    </citation>
    <scope>NUCLEOTIDE SEQUENCE [LARGE SCALE GENOMIC DNA]</scope>
    <source>
        <strain evidence="12">Ch5</strain>
    </source>
</reference>
<dbReference type="InterPro" id="IPR036021">
    <property type="entry name" value="Tungsten_al_ferr_oxy-like_C"/>
</dbReference>
<dbReference type="InterPro" id="IPR001203">
    <property type="entry name" value="OxRdtase_Ald_Fedxn_C"/>
</dbReference>
<dbReference type="InterPro" id="IPR013985">
    <property type="entry name" value="Ald_Fedxn_OxRdtase_dom3"/>
</dbReference>
<evidence type="ECO:0000259" key="10">
    <source>
        <dbReference type="SMART" id="SM00790"/>
    </source>
</evidence>
<dbReference type="Proteomes" id="UP000066042">
    <property type="component" value="Chromosome"/>
</dbReference>
<proteinExistence type="inferred from homology"/>
<evidence type="ECO:0000256" key="4">
    <source>
        <dbReference type="ARBA" id="ARBA00022723"/>
    </source>
</evidence>
<evidence type="ECO:0000256" key="5">
    <source>
        <dbReference type="ARBA" id="ARBA00023002"/>
    </source>
</evidence>
<name>A0A0S1X888_THEBA</name>
<feature type="domain" description="Aldehyde ferredoxin oxidoreductase N-terminal" evidence="10">
    <location>
        <begin position="1"/>
        <end position="198"/>
    </location>
</feature>
<comment type="cofactor">
    <cofactor evidence="9">
        <name>tungstopterin</name>
        <dbReference type="ChEBI" id="CHEBI:30402"/>
    </cofactor>
</comment>
<dbReference type="Gene3D" id="1.10.569.10">
    <property type="entry name" value="Aldehyde Ferredoxin Oxidoreductase Protein, subunit A, domain 2"/>
    <property type="match status" value="1"/>
</dbReference>
<evidence type="ECO:0000313" key="11">
    <source>
        <dbReference type="EMBL" id="ALM73997.1"/>
    </source>
</evidence>
<dbReference type="PANTHER" id="PTHR30038:SF9">
    <property type="entry name" value="ALDEHYDE FERREDOXIN OXIDOREDUCTASE"/>
    <property type="match status" value="1"/>
</dbReference>
<evidence type="ECO:0000256" key="2">
    <source>
        <dbReference type="ARBA" id="ARBA00011032"/>
    </source>
</evidence>
<dbReference type="Pfam" id="PF02730">
    <property type="entry name" value="AFOR_N"/>
    <property type="match status" value="1"/>
</dbReference>
<dbReference type="GeneID" id="26135318"/>
<dbReference type="GO" id="GO:0009055">
    <property type="term" value="F:electron transfer activity"/>
    <property type="evidence" value="ECO:0007669"/>
    <property type="project" value="InterPro"/>
</dbReference>
<dbReference type="EC" id="1.2.7.5" evidence="11"/>
<dbReference type="Pfam" id="PF01314">
    <property type="entry name" value="AFOR_C"/>
    <property type="match status" value="1"/>
</dbReference>
<sequence length="565" mass="62823">MKIARIDLTKQSVKLLGVPKRWEEEYLGGKGIATKLLFEIPPKVYPFHPANAIIFGIGPITGVPLPGSSRMTAVFKSPLTFGYGESQCGGFIGYEMRKTGIDFLYITGKAKKPVYIVVNEQSVEIKDAGHLWGKDAFEVEEILKKDEGGEVISIGQAGENLVRFACATHRKGRQFGRCGVGAVMGSKRLKAIVIKGNKEIEVIDPDGLKEFRKRMHENIVSKLRSLREYGTPAISLVTNEVGALPTKYWQEGSFGEFEKISPDVFNRYIKRHSSCYACSVACGKIRAVNGIEVEGPEYETLYAFGSLCYNSDPESIMKANELCDRYGLDTITTGNVVAFYMACSEAGEVKEKVNFGDSEGILDLIEKIAFREGIGDVLAEGTRIAAEKLNVSIEPVHVRGLEPAGYDPRALYGMALGYATSQRGACHLRSCAYRANLAGLADPQSPEGQAEIVKDYEDFYCVIDSLVFCRFLCVPAIGLYWEDISELYKIVTGKEISVEKLKEIGAKIWNMTQEFNLREGLTDVETLPSTFFKPLRHRNLEITLKKEDFEKMVQEYKKLRSKISG</sequence>
<comment type="similarity">
    <text evidence="2">Belongs to the AOR/FOR family.</text>
</comment>
<dbReference type="AlphaFoldDB" id="A0A0S1X888"/>
<organism evidence="11 12">
    <name type="scientific">Thermococcus barophilus</name>
    <dbReference type="NCBI Taxonomy" id="55802"/>
    <lineage>
        <taxon>Archaea</taxon>
        <taxon>Methanobacteriati</taxon>
        <taxon>Methanobacteriota</taxon>
        <taxon>Thermococci</taxon>
        <taxon>Thermococcales</taxon>
        <taxon>Thermococcaceae</taxon>
        <taxon>Thermococcus</taxon>
    </lineage>
</organism>
<evidence type="ECO:0000256" key="3">
    <source>
        <dbReference type="ARBA" id="ARBA00022485"/>
    </source>
</evidence>
<dbReference type="EMBL" id="CP013050">
    <property type="protein sequence ID" value="ALM73997.1"/>
    <property type="molecule type" value="Genomic_DNA"/>
</dbReference>
<dbReference type="SMART" id="SM00790">
    <property type="entry name" value="AFOR_N"/>
    <property type="match status" value="1"/>
</dbReference>
<keyword evidence="3" id="KW-0004">4Fe-4S</keyword>
<dbReference type="RefSeq" id="WP_056933040.1">
    <property type="nucleotide sequence ID" value="NZ_CP013050.1"/>
</dbReference>
<dbReference type="SUPFAM" id="SSF48310">
    <property type="entry name" value="Aldehyde ferredoxin oxidoreductase, C-terminal domains"/>
    <property type="match status" value="1"/>
</dbReference>
<keyword evidence="6" id="KW-0408">Iron</keyword>
<comment type="cofactor">
    <cofactor evidence="1">
        <name>[4Fe-4S] cluster</name>
        <dbReference type="ChEBI" id="CHEBI:49883"/>
    </cofactor>
</comment>
<keyword evidence="7" id="KW-0411">Iron-sulfur</keyword>
<dbReference type="InterPro" id="IPR036503">
    <property type="entry name" value="Ald_Fedxn_OxRdtase_N_sf"/>
</dbReference>
<evidence type="ECO:0000256" key="1">
    <source>
        <dbReference type="ARBA" id="ARBA00001966"/>
    </source>
</evidence>
<dbReference type="InterPro" id="IPR051919">
    <property type="entry name" value="W-dependent_AOR"/>
</dbReference>